<organism evidence="1 2">
    <name type="scientific">Caerostris extrusa</name>
    <name type="common">Bark spider</name>
    <name type="synonym">Caerostris bankana</name>
    <dbReference type="NCBI Taxonomy" id="172846"/>
    <lineage>
        <taxon>Eukaryota</taxon>
        <taxon>Metazoa</taxon>
        <taxon>Ecdysozoa</taxon>
        <taxon>Arthropoda</taxon>
        <taxon>Chelicerata</taxon>
        <taxon>Arachnida</taxon>
        <taxon>Araneae</taxon>
        <taxon>Araneomorphae</taxon>
        <taxon>Entelegynae</taxon>
        <taxon>Araneoidea</taxon>
        <taxon>Araneidae</taxon>
        <taxon>Caerostris</taxon>
    </lineage>
</organism>
<accession>A0AAV4RBL6</accession>
<keyword evidence="2" id="KW-1185">Reference proteome</keyword>
<comment type="caution">
    <text evidence="1">The sequence shown here is derived from an EMBL/GenBank/DDBJ whole genome shotgun (WGS) entry which is preliminary data.</text>
</comment>
<proteinExistence type="predicted"/>
<evidence type="ECO:0000313" key="1">
    <source>
        <dbReference type="EMBL" id="GIY17478.1"/>
    </source>
</evidence>
<name>A0AAV4RBL6_CAEEX</name>
<dbReference type="AlphaFoldDB" id="A0AAV4RBL6"/>
<dbReference type="Proteomes" id="UP001054945">
    <property type="component" value="Unassembled WGS sequence"/>
</dbReference>
<evidence type="ECO:0000313" key="2">
    <source>
        <dbReference type="Proteomes" id="UP001054945"/>
    </source>
</evidence>
<sequence length="124" mass="14906">MSPGHPLLSKKAQLWKKQVAFFLLVTTWPPWFFFSDKSGFFTSLLNFMRICSSGTRSVFRWCVYRSKEQNLSVEKENGCIVRCAETCFYYMDCKDLLTAKFSAYNFRHILRFYYFYWFPVMVDN</sequence>
<reference evidence="1 2" key="1">
    <citation type="submission" date="2021-06" db="EMBL/GenBank/DDBJ databases">
        <title>Caerostris extrusa draft genome.</title>
        <authorList>
            <person name="Kono N."/>
            <person name="Arakawa K."/>
        </authorList>
    </citation>
    <scope>NUCLEOTIDE SEQUENCE [LARGE SCALE GENOMIC DNA]</scope>
</reference>
<gene>
    <name evidence="1" type="ORF">CEXT_608131</name>
</gene>
<dbReference type="EMBL" id="BPLR01007514">
    <property type="protein sequence ID" value="GIY17478.1"/>
    <property type="molecule type" value="Genomic_DNA"/>
</dbReference>
<protein>
    <submittedName>
        <fullName evidence="1">Uncharacterized protein</fullName>
    </submittedName>
</protein>